<gene>
    <name evidence="2" type="ORF">DERF_002581</name>
</gene>
<sequence length="96" mass="11299">MSTRKEFQCTKSINQSMMMFIHVIITTTKKIMEELKNSNNNAKKNLSNHQCFPPKCEILFEVSIWFCCRFNPWVLYGTNFQFDSNISDTDGHHQSN</sequence>
<organism evidence="2 3">
    <name type="scientific">Dermatophagoides farinae</name>
    <name type="common">American house dust mite</name>
    <dbReference type="NCBI Taxonomy" id="6954"/>
    <lineage>
        <taxon>Eukaryota</taxon>
        <taxon>Metazoa</taxon>
        <taxon>Ecdysozoa</taxon>
        <taxon>Arthropoda</taxon>
        <taxon>Chelicerata</taxon>
        <taxon>Arachnida</taxon>
        <taxon>Acari</taxon>
        <taxon>Acariformes</taxon>
        <taxon>Sarcoptiformes</taxon>
        <taxon>Astigmata</taxon>
        <taxon>Psoroptidia</taxon>
        <taxon>Analgoidea</taxon>
        <taxon>Pyroglyphidae</taxon>
        <taxon>Dermatophagoidinae</taxon>
        <taxon>Dermatophagoides</taxon>
    </lineage>
</organism>
<evidence type="ECO:0000313" key="2">
    <source>
        <dbReference type="EMBL" id="KAH9528658.1"/>
    </source>
</evidence>
<reference evidence="2" key="1">
    <citation type="submission" date="2013-05" db="EMBL/GenBank/DDBJ databases">
        <authorList>
            <person name="Yim A.K.Y."/>
            <person name="Chan T.F."/>
            <person name="Ji K.M."/>
            <person name="Liu X.Y."/>
            <person name="Zhou J.W."/>
            <person name="Li R.Q."/>
            <person name="Yang K.Y."/>
            <person name="Li J."/>
            <person name="Li M."/>
            <person name="Law P.T.W."/>
            <person name="Wu Y.L."/>
            <person name="Cai Z.L."/>
            <person name="Qin H."/>
            <person name="Bao Y."/>
            <person name="Leung R.K.K."/>
            <person name="Ng P.K.S."/>
            <person name="Zou J."/>
            <person name="Zhong X.J."/>
            <person name="Ran P.X."/>
            <person name="Zhong N.S."/>
            <person name="Liu Z.G."/>
            <person name="Tsui S.K.W."/>
        </authorList>
    </citation>
    <scope>NUCLEOTIDE SEQUENCE</scope>
    <source>
        <strain evidence="2">Derf</strain>
        <tissue evidence="2">Whole organism</tissue>
    </source>
</reference>
<dbReference type="Proteomes" id="UP000790347">
    <property type="component" value="Unassembled WGS sequence"/>
</dbReference>
<proteinExistence type="predicted"/>
<feature type="coiled-coil region" evidence="1">
    <location>
        <begin position="25"/>
        <end position="52"/>
    </location>
</feature>
<reference evidence="2" key="2">
    <citation type="journal article" date="2022" name="Res Sq">
        <title>Comparative Genomics Reveals Insights into the Divergent Evolution of Astigmatic Mites and Household Pest Adaptations.</title>
        <authorList>
            <person name="Xiong Q."/>
            <person name="Wan A.T.-Y."/>
            <person name="Liu X.-Y."/>
            <person name="Fung C.S.-H."/>
            <person name="Xiao X."/>
            <person name="Malainual N."/>
            <person name="Hou J."/>
            <person name="Wang L."/>
            <person name="Wang M."/>
            <person name="Yang K."/>
            <person name="Cui Y."/>
            <person name="Leung E."/>
            <person name="Nong W."/>
            <person name="Shin S.-K."/>
            <person name="Au S."/>
            <person name="Jeong K.Y."/>
            <person name="Chew F.T."/>
            <person name="Hui J."/>
            <person name="Leung T.F."/>
            <person name="Tungtrongchitr A."/>
            <person name="Zhong N."/>
            <person name="Liu Z."/>
            <person name="Tsui S."/>
        </authorList>
    </citation>
    <scope>NUCLEOTIDE SEQUENCE</scope>
    <source>
        <strain evidence="2">Derf</strain>
        <tissue evidence="2">Whole organism</tissue>
    </source>
</reference>
<keyword evidence="3" id="KW-1185">Reference proteome</keyword>
<accession>A0A922ID66</accession>
<comment type="caution">
    <text evidence="2">The sequence shown here is derived from an EMBL/GenBank/DDBJ whole genome shotgun (WGS) entry which is preliminary data.</text>
</comment>
<keyword evidence="1" id="KW-0175">Coiled coil</keyword>
<protein>
    <submittedName>
        <fullName evidence="2">Uncharacterized protein</fullName>
    </submittedName>
</protein>
<name>A0A922ID66_DERFA</name>
<evidence type="ECO:0000256" key="1">
    <source>
        <dbReference type="SAM" id="Coils"/>
    </source>
</evidence>
<dbReference type="EMBL" id="ASGP02000001">
    <property type="protein sequence ID" value="KAH9528658.1"/>
    <property type="molecule type" value="Genomic_DNA"/>
</dbReference>
<dbReference type="AlphaFoldDB" id="A0A922ID66"/>
<evidence type="ECO:0000313" key="3">
    <source>
        <dbReference type="Proteomes" id="UP000790347"/>
    </source>
</evidence>